<dbReference type="Proteomes" id="UP000294813">
    <property type="component" value="Unassembled WGS sequence"/>
</dbReference>
<keyword evidence="2" id="KW-1185">Reference proteome</keyword>
<dbReference type="AlphaFoldDB" id="A0A4R2RE25"/>
<accession>A0A4R2RE25</accession>
<gene>
    <name evidence="1" type="ORF">EDD73_12611</name>
</gene>
<proteinExistence type="predicted"/>
<dbReference type="RefSeq" id="WP_131920255.1">
    <property type="nucleotide sequence ID" value="NZ_JAOQNU010000027.1"/>
</dbReference>
<evidence type="ECO:0000313" key="1">
    <source>
        <dbReference type="EMBL" id="TCP61740.1"/>
    </source>
</evidence>
<name>A0A4R2RE25_9FIRM</name>
<reference evidence="1 2" key="1">
    <citation type="submission" date="2019-03" db="EMBL/GenBank/DDBJ databases">
        <title>Genomic Encyclopedia of Type Strains, Phase IV (KMG-IV): sequencing the most valuable type-strain genomes for metagenomic binning, comparative biology and taxonomic classification.</title>
        <authorList>
            <person name="Goeker M."/>
        </authorList>
    </citation>
    <scope>NUCLEOTIDE SEQUENCE [LARGE SCALE GENOMIC DNA]</scope>
    <source>
        <strain evidence="1 2">DSM 11170</strain>
    </source>
</reference>
<organism evidence="1 2">
    <name type="scientific">Heliophilum fasciatum</name>
    <dbReference type="NCBI Taxonomy" id="35700"/>
    <lineage>
        <taxon>Bacteria</taxon>
        <taxon>Bacillati</taxon>
        <taxon>Bacillota</taxon>
        <taxon>Clostridia</taxon>
        <taxon>Eubacteriales</taxon>
        <taxon>Heliobacteriaceae</taxon>
        <taxon>Heliophilum</taxon>
    </lineage>
</organism>
<sequence>MTTTYFRVMHTTGTYADALEAMGLAFFLDLLMPGRVQRVRDLGAYYQIELDGQLDPADWQIDDTQHQPGYPYFAAKKFSAIPEHYAYYDYEAEKQRNDSYWSRIKSLKNQKLLTDEMRQSLQADEPNPRHDLMKNMYVLQAFGSHNALLERISQEEPERFRAAIIEKLRAYAMISFTPVQTPSVDCVEIVDGKKEKKKKTVGKDKCFAPTLSAVQVFNPIVGKGVNRTKPTGTGLAGLPSTYVDWFSEYMRYIAIHKVANAYSVGDDIKFVVLLPADMPFYKLHQLGTDLVNIRIFKRTSCQIDIQASLGLAKRLLEHSRQKQEEVEEDLWLNTTPKEILDGLAVGYFKSLGTGKALTNIATIGLPGWFPIQTLEDVNDWLDILDEHQQITERLNEDHSEEADLLYRYRDFLSSGRLNDLLDFATGYGVFVFRQAARSDRLLRRLSENNLERLVTALNSRYSTIVHNEGFRAIADAIRRATVAEQYRRAKGQQVYEVRYGLLADLKRKAKSKKEFILLLGDFISSYNYENARRAELKKDSNDDWLRRPNIAESHIVDIIALIDEFGVEAVAMLLAAFGAAKRDEPQEKEDKKP</sequence>
<comment type="caution">
    <text evidence="1">The sequence shown here is derived from an EMBL/GenBank/DDBJ whole genome shotgun (WGS) entry which is preliminary data.</text>
</comment>
<evidence type="ECO:0000313" key="2">
    <source>
        <dbReference type="Proteomes" id="UP000294813"/>
    </source>
</evidence>
<protein>
    <submittedName>
        <fullName evidence="1">Uncharacterized protein</fullName>
    </submittedName>
</protein>
<dbReference type="EMBL" id="SLXT01000026">
    <property type="protein sequence ID" value="TCP61740.1"/>
    <property type="molecule type" value="Genomic_DNA"/>
</dbReference>
<dbReference type="OrthoDB" id="137710at2"/>